<accession>A0ABS4I722</accession>
<dbReference type="Proteomes" id="UP001519344">
    <property type="component" value="Unassembled WGS sequence"/>
</dbReference>
<comment type="similarity">
    <text evidence="1 4">Belongs to the glycosyl hydrolase 28 family.</text>
</comment>
<dbReference type="Gene3D" id="2.160.20.10">
    <property type="entry name" value="Single-stranded right-handed beta-helix, Pectin lyase-like"/>
    <property type="match status" value="1"/>
</dbReference>
<evidence type="ECO:0000256" key="2">
    <source>
        <dbReference type="ARBA" id="ARBA00022801"/>
    </source>
</evidence>
<dbReference type="SUPFAM" id="SSF51126">
    <property type="entry name" value="Pectin lyase-like"/>
    <property type="match status" value="1"/>
</dbReference>
<protein>
    <recommendedName>
        <fullName evidence="7">Glycoside hydrolase family 28 protein</fullName>
    </recommendedName>
</protein>
<evidence type="ECO:0000313" key="5">
    <source>
        <dbReference type="EMBL" id="MBP1966724.1"/>
    </source>
</evidence>
<gene>
    <name evidence="5" type="ORF">J2Z65_005984</name>
</gene>
<proteinExistence type="inferred from homology"/>
<dbReference type="Pfam" id="PF00295">
    <property type="entry name" value="Glyco_hydro_28"/>
    <property type="match status" value="1"/>
</dbReference>
<reference evidence="5 6" key="1">
    <citation type="submission" date="2021-03" db="EMBL/GenBank/DDBJ databases">
        <title>Genomic Encyclopedia of Type Strains, Phase IV (KMG-IV): sequencing the most valuable type-strain genomes for metagenomic binning, comparative biology and taxonomic classification.</title>
        <authorList>
            <person name="Goeker M."/>
        </authorList>
    </citation>
    <scope>NUCLEOTIDE SEQUENCE [LARGE SCALE GENOMIC DNA]</scope>
    <source>
        <strain evidence="5 6">DSM 24950</strain>
    </source>
</reference>
<evidence type="ECO:0000256" key="4">
    <source>
        <dbReference type="RuleBase" id="RU361169"/>
    </source>
</evidence>
<dbReference type="InterPro" id="IPR011050">
    <property type="entry name" value="Pectin_lyase_fold/virulence"/>
</dbReference>
<sequence>MAAERYTWDRDRHAGWRGGYESTAAFESGDCLMNPKMSQNSLPAYHVAKVTDTHVCTEAIQRAIDEAAASGGGKVILSGGVYTSGAIFLKSHVELEIAEGSVLRAVVDESAYPSIWTRVAGIEMQWHSALLNVCGQTDVRISGKGLIDGQGEYWWHKYWGSDRLGGMRKVYTSQGLRWAVDYDCKRPRLLLVSDSSHVDISGLTFIRSPFWNVHICYSEHVTVSGLRIERNEGPSTDGIDIDSSSNVLVEHCYVDCNDDNFCIKAGRDADGLRVNRPCENVVIRHCEMGRGGGITIGSETSGGIRNVEISDITAKGTENGFRLKSARTRGGVIENIRVNRMSMTDVRNPFSFLLNWNPSYSYAEIPKAYEGDVPDHWKVMAEPVSPPSRGIPHFKNIDISDVKVHSLFHAGPKDGSGSLPRSRAFEVEAYPEQPIEGIRFTNVGMTVHQSGSIAHALNWTMDNVVVRTLDPAPLEKVNCTNVELPVFEHLS</sequence>
<keyword evidence="2 4" id="KW-0378">Hydrolase</keyword>
<keyword evidence="6" id="KW-1185">Reference proteome</keyword>
<evidence type="ECO:0000256" key="3">
    <source>
        <dbReference type="ARBA" id="ARBA00023295"/>
    </source>
</evidence>
<dbReference type="InterPro" id="IPR012334">
    <property type="entry name" value="Pectin_lyas_fold"/>
</dbReference>
<dbReference type="SMART" id="SM00710">
    <property type="entry name" value="PbH1"/>
    <property type="match status" value="4"/>
</dbReference>
<evidence type="ECO:0008006" key="7">
    <source>
        <dbReference type="Google" id="ProtNLM"/>
    </source>
</evidence>
<dbReference type="InterPro" id="IPR006626">
    <property type="entry name" value="PbH1"/>
</dbReference>
<dbReference type="PANTHER" id="PTHR31339:SF9">
    <property type="entry name" value="PLASMIN AND FIBRONECTIN-BINDING PROTEIN A"/>
    <property type="match status" value="1"/>
</dbReference>
<dbReference type="PANTHER" id="PTHR31339">
    <property type="entry name" value="PECTIN LYASE-RELATED"/>
    <property type="match status" value="1"/>
</dbReference>
<evidence type="ECO:0000313" key="6">
    <source>
        <dbReference type="Proteomes" id="UP001519344"/>
    </source>
</evidence>
<comment type="caution">
    <text evidence="5">The sequence shown here is derived from an EMBL/GenBank/DDBJ whole genome shotgun (WGS) entry which is preliminary data.</text>
</comment>
<dbReference type="InterPro" id="IPR051801">
    <property type="entry name" value="GH28_Enzymes"/>
</dbReference>
<dbReference type="RefSeq" id="WP_205300927.1">
    <property type="nucleotide sequence ID" value="NZ_JAAOZR010000010.1"/>
</dbReference>
<organism evidence="5 6">
    <name type="scientific">Paenibacillus aceris</name>
    <dbReference type="NCBI Taxonomy" id="869555"/>
    <lineage>
        <taxon>Bacteria</taxon>
        <taxon>Bacillati</taxon>
        <taxon>Bacillota</taxon>
        <taxon>Bacilli</taxon>
        <taxon>Bacillales</taxon>
        <taxon>Paenibacillaceae</taxon>
        <taxon>Paenibacillus</taxon>
    </lineage>
</organism>
<name>A0ABS4I722_9BACL</name>
<dbReference type="EMBL" id="JAGGKV010000024">
    <property type="protein sequence ID" value="MBP1966724.1"/>
    <property type="molecule type" value="Genomic_DNA"/>
</dbReference>
<dbReference type="InterPro" id="IPR000743">
    <property type="entry name" value="Glyco_hydro_28"/>
</dbReference>
<keyword evidence="3 4" id="KW-0326">Glycosidase</keyword>
<evidence type="ECO:0000256" key="1">
    <source>
        <dbReference type="ARBA" id="ARBA00008834"/>
    </source>
</evidence>